<dbReference type="EMBL" id="CP024985">
    <property type="protein sequence ID" value="ATZ26150.1"/>
    <property type="molecule type" value="Genomic_DNA"/>
</dbReference>
<name>A0A2K8PJ59_STRLA</name>
<dbReference type="PANTHER" id="PTHR33204">
    <property type="entry name" value="TRANSCRIPTIONAL REGULATOR, MARR FAMILY"/>
    <property type="match status" value="1"/>
</dbReference>
<organism evidence="1 2">
    <name type="scientific">Streptomyces lavendulae subsp. lavendulae</name>
    <dbReference type="NCBI Taxonomy" id="58340"/>
    <lineage>
        <taxon>Bacteria</taxon>
        <taxon>Bacillati</taxon>
        <taxon>Actinomycetota</taxon>
        <taxon>Actinomycetes</taxon>
        <taxon>Kitasatosporales</taxon>
        <taxon>Streptomycetaceae</taxon>
        <taxon>Streptomyces</taxon>
    </lineage>
</organism>
<proteinExistence type="predicted"/>
<reference evidence="1 2" key="1">
    <citation type="submission" date="2017-11" db="EMBL/GenBank/DDBJ databases">
        <title>Complete genome sequence of Streptomyces lavendulae subsp. lavendulae CCM 3239 (formerly 'Streptomyces aureofaciens CCM 3239'), the producer of the angucycline-type antibiotic auricin.</title>
        <authorList>
            <person name="Busche T."/>
            <person name="Novakova R."/>
            <person name="Al'Dilaimi A."/>
            <person name="Homerova D."/>
            <person name="Feckova L."/>
            <person name="Rezuchova B."/>
            <person name="Mingyar E."/>
            <person name="Csolleiova D."/>
            <person name="Bekeova C."/>
            <person name="Winkler A."/>
            <person name="Sevcikova B."/>
            <person name="Kalinowski J."/>
            <person name="Kormanec J."/>
            <person name="Ruckert C."/>
        </authorList>
    </citation>
    <scope>NUCLEOTIDE SEQUENCE [LARGE SCALE GENOMIC DNA]</scope>
    <source>
        <strain evidence="1 2">CCM 3239</strain>
    </source>
</reference>
<evidence type="ECO:0000313" key="2">
    <source>
        <dbReference type="Proteomes" id="UP000231791"/>
    </source>
</evidence>
<dbReference type="InterPro" id="IPR036390">
    <property type="entry name" value="WH_DNA-bd_sf"/>
</dbReference>
<accession>A0A2K8PJ59</accession>
<dbReference type="Pfam" id="PF01638">
    <property type="entry name" value="HxlR"/>
    <property type="match status" value="1"/>
</dbReference>
<sequence length="138" mass="15045">MATRTAAARRDEARAAYDAFVKECPTSQLLARISDKWVGLILSALGQAESGSMRYSDLGRKIPGVSQKMLTQTLRSLERDGLVSRTVTPTVPVRVDYALTELGGSLGCLLSSVKRWAENHFDDVNSHREAYDGALATT</sequence>
<dbReference type="PROSITE" id="PS51118">
    <property type="entry name" value="HTH_HXLR"/>
    <property type="match status" value="1"/>
</dbReference>
<dbReference type="KEGG" id="slx:SLAV_21665"/>
<dbReference type="RefSeq" id="WP_030232115.1">
    <property type="nucleotide sequence ID" value="NZ_BSRP01000032.1"/>
</dbReference>
<dbReference type="OrthoDB" id="370168at2"/>
<dbReference type="AlphaFoldDB" id="A0A2K8PJ59"/>
<dbReference type="Gene3D" id="1.10.10.10">
    <property type="entry name" value="Winged helix-like DNA-binding domain superfamily/Winged helix DNA-binding domain"/>
    <property type="match status" value="1"/>
</dbReference>
<dbReference type="InterPro" id="IPR036388">
    <property type="entry name" value="WH-like_DNA-bd_sf"/>
</dbReference>
<evidence type="ECO:0000313" key="1">
    <source>
        <dbReference type="EMBL" id="ATZ26150.1"/>
    </source>
</evidence>
<gene>
    <name evidence="1" type="primary">yybR5</name>
    <name evidence="1" type="ORF">SLAV_21665</name>
</gene>
<protein>
    <submittedName>
        <fullName evidence="1">Putative HTH-type transcriptional regulator YybR</fullName>
    </submittedName>
</protein>
<dbReference type="Proteomes" id="UP000231791">
    <property type="component" value="Chromosome"/>
</dbReference>
<dbReference type="SUPFAM" id="SSF46785">
    <property type="entry name" value="Winged helix' DNA-binding domain"/>
    <property type="match status" value="1"/>
</dbReference>
<dbReference type="GeneID" id="49385362"/>
<keyword evidence="2" id="KW-1185">Reference proteome</keyword>
<dbReference type="PANTHER" id="PTHR33204:SF37">
    <property type="entry name" value="HTH-TYPE TRANSCRIPTIONAL REGULATOR YODB"/>
    <property type="match status" value="1"/>
</dbReference>
<dbReference type="InterPro" id="IPR002577">
    <property type="entry name" value="HTH_HxlR"/>
</dbReference>